<evidence type="ECO:0000313" key="2">
    <source>
        <dbReference type="Proteomes" id="UP001595607"/>
    </source>
</evidence>
<protein>
    <submittedName>
        <fullName evidence="1">N-formylglutamate amidohydrolase</fullName>
    </submittedName>
</protein>
<proteinExistence type="predicted"/>
<dbReference type="Pfam" id="PF05013">
    <property type="entry name" value="FGase"/>
    <property type="match status" value="1"/>
</dbReference>
<keyword evidence="2" id="KW-1185">Reference proteome</keyword>
<sequence>MVARIVKDSYPGHTLSRPADWRQPFIFCCPHSGRDYPRKLLGLSPLPLETLRRSEDAYVDQLIPQMAQDLVPVLGASFPRLFVDVNRSPRELDPLLFSGPLDDASESRSNRVVAGFGVIPKLAADGRQIYPSRLPSSEAKSRLKHCYRPYHKALGGLIEEARRRFPSVLVVDWHSMPSSAGSSGRLPDIVLGDLHGASCTEEQASLWEDAFRAEDFTVTRNAPYAGGYVAAHYGRPADRVGVLQIEINRSLYMDERRVARGRDFAAFAARIENVIDRVLMLNAPAAVAAE</sequence>
<dbReference type="InterPro" id="IPR007709">
    <property type="entry name" value="N-FG_amidohydro"/>
</dbReference>
<reference evidence="2" key="1">
    <citation type="journal article" date="2019" name="Int. J. Syst. Evol. Microbiol.">
        <title>The Global Catalogue of Microorganisms (GCM) 10K type strain sequencing project: providing services to taxonomists for standard genome sequencing and annotation.</title>
        <authorList>
            <consortium name="The Broad Institute Genomics Platform"/>
            <consortium name="The Broad Institute Genome Sequencing Center for Infectious Disease"/>
            <person name="Wu L."/>
            <person name="Ma J."/>
        </authorList>
    </citation>
    <scope>NUCLEOTIDE SEQUENCE [LARGE SCALE GENOMIC DNA]</scope>
    <source>
        <strain evidence="2">KCTC 22245</strain>
    </source>
</reference>
<dbReference type="RefSeq" id="WP_189574934.1">
    <property type="nucleotide sequence ID" value="NZ_BMXU01000002.1"/>
</dbReference>
<dbReference type="Proteomes" id="UP001595607">
    <property type="component" value="Unassembled WGS sequence"/>
</dbReference>
<dbReference type="SUPFAM" id="SSF53187">
    <property type="entry name" value="Zn-dependent exopeptidases"/>
    <property type="match status" value="1"/>
</dbReference>
<gene>
    <name evidence="1" type="ORF">ACFONP_09175</name>
</gene>
<dbReference type="Gene3D" id="3.40.630.40">
    <property type="entry name" value="Zn-dependent exopeptidases"/>
    <property type="match status" value="1"/>
</dbReference>
<accession>A0ABV7MDC0</accession>
<organism evidence="1 2">
    <name type="scientific">Parvularcula lutaonensis</name>
    <dbReference type="NCBI Taxonomy" id="491923"/>
    <lineage>
        <taxon>Bacteria</taxon>
        <taxon>Pseudomonadati</taxon>
        <taxon>Pseudomonadota</taxon>
        <taxon>Alphaproteobacteria</taxon>
        <taxon>Parvularculales</taxon>
        <taxon>Parvularculaceae</taxon>
        <taxon>Parvularcula</taxon>
    </lineage>
</organism>
<dbReference type="EMBL" id="JBHRVA010000003">
    <property type="protein sequence ID" value="MFC3302902.1"/>
    <property type="molecule type" value="Genomic_DNA"/>
</dbReference>
<evidence type="ECO:0000313" key="1">
    <source>
        <dbReference type="EMBL" id="MFC3302902.1"/>
    </source>
</evidence>
<comment type="caution">
    <text evidence="1">The sequence shown here is derived from an EMBL/GenBank/DDBJ whole genome shotgun (WGS) entry which is preliminary data.</text>
</comment>
<name>A0ABV7MDC0_9PROT</name>